<accession>A0AA37RW46</accession>
<organism evidence="1 2">
    <name type="scientific">Paraferrimonas sedimenticola</name>
    <dbReference type="NCBI Taxonomy" id="375674"/>
    <lineage>
        <taxon>Bacteria</taxon>
        <taxon>Pseudomonadati</taxon>
        <taxon>Pseudomonadota</taxon>
        <taxon>Gammaproteobacteria</taxon>
        <taxon>Alteromonadales</taxon>
        <taxon>Ferrimonadaceae</taxon>
        <taxon>Paraferrimonas</taxon>
    </lineage>
</organism>
<proteinExistence type="predicted"/>
<dbReference type="Proteomes" id="UP001161422">
    <property type="component" value="Unassembled WGS sequence"/>
</dbReference>
<protein>
    <submittedName>
        <fullName evidence="1">Uncharacterized protein</fullName>
    </submittedName>
</protein>
<name>A0AA37RW46_9GAMM</name>
<sequence>MDDKAKRQLGELLVDQDKLLEVLSANTQALDEYPELQQHLLLKSQNSIAFRKALRDKTFTKEEYRDAILLRLDWIGYELASSLDLDFLIQRVAALVGSDLESIKTLSIQEIGEANLSKLLHMMGSHIIAHPESNKSRFPWQSVRGQANPAFWRRADLAFDMYQQGYNSHWKLNSAFKDKYDIPVPQSFVRFVRDYGDPRLIPEWTSWKEES</sequence>
<reference evidence="1" key="1">
    <citation type="journal article" date="2014" name="Int. J. Syst. Evol. Microbiol.">
        <title>Complete genome sequence of Corynebacterium casei LMG S-19264T (=DSM 44701T), isolated from a smear-ripened cheese.</title>
        <authorList>
            <consortium name="US DOE Joint Genome Institute (JGI-PGF)"/>
            <person name="Walter F."/>
            <person name="Albersmeier A."/>
            <person name="Kalinowski J."/>
            <person name="Ruckert C."/>
        </authorList>
    </citation>
    <scope>NUCLEOTIDE SEQUENCE</scope>
    <source>
        <strain evidence="1">NBRC 101628</strain>
    </source>
</reference>
<evidence type="ECO:0000313" key="1">
    <source>
        <dbReference type="EMBL" id="GLP96123.1"/>
    </source>
</evidence>
<comment type="caution">
    <text evidence="1">The sequence shown here is derived from an EMBL/GenBank/DDBJ whole genome shotgun (WGS) entry which is preliminary data.</text>
</comment>
<dbReference type="AlphaFoldDB" id="A0AA37RW46"/>
<reference evidence="1" key="2">
    <citation type="submission" date="2023-01" db="EMBL/GenBank/DDBJ databases">
        <title>Draft genome sequence of Paraferrimonas sedimenticola strain NBRC 101628.</title>
        <authorList>
            <person name="Sun Q."/>
            <person name="Mori K."/>
        </authorList>
    </citation>
    <scope>NUCLEOTIDE SEQUENCE</scope>
    <source>
        <strain evidence="1">NBRC 101628</strain>
    </source>
</reference>
<keyword evidence="2" id="KW-1185">Reference proteome</keyword>
<dbReference type="EMBL" id="BSNC01000004">
    <property type="protein sequence ID" value="GLP96123.1"/>
    <property type="molecule type" value="Genomic_DNA"/>
</dbReference>
<gene>
    <name evidence="1" type="ORF">GCM10007895_14290</name>
</gene>
<evidence type="ECO:0000313" key="2">
    <source>
        <dbReference type="Proteomes" id="UP001161422"/>
    </source>
</evidence>